<dbReference type="Proteomes" id="UP000427906">
    <property type="component" value="Chromosome"/>
</dbReference>
<dbReference type="KEGG" id="dalk:DSCA_28240"/>
<dbReference type="OrthoDB" id="9800864at2"/>
<dbReference type="NCBIfam" id="TIGR01800">
    <property type="entry name" value="cit_synth_II"/>
    <property type="match status" value="1"/>
</dbReference>
<dbReference type="InterPro" id="IPR016143">
    <property type="entry name" value="Citrate_synth-like_sm_a-sub"/>
</dbReference>
<feature type="active site" evidence="7">
    <location>
        <position position="321"/>
    </location>
</feature>
<dbReference type="Pfam" id="PF00285">
    <property type="entry name" value="Citrate_synt"/>
    <property type="match status" value="1"/>
</dbReference>
<comment type="pathway">
    <text evidence="1">Carbohydrate metabolism; tricarboxylic acid cycle; isocitrate from oxaloacetate: step 1/2.</text>
</comment>
<dbReference type="InterPro" id="IPR036969">
    <property type="entry name" value="Citrate_synthase_sf"/>
</dbReference>
<comment type="similarity">
    <text evidence="2 6">Belongs to the citrate synthase family.</text>
</comment>
<gene>
    <name evidence="8" type="ORF">DSCA_28240</name>
</gene>
<dbReference type="EMBL" id="AP021874">
    <property type="protein sequence ID" value="BBO68894.1"/>
    <property type="molecule type" value="Genomic_DNA"/>
</dbReference>
<evidence type="ECO:0000256" key="7">
    <source>
        <dbReference type="PIRSR" id="PIRSR001369-1"/>
    </source>
</evidence>
<dbReference type="AlphaFoldDB" id="A0A5K7YRH5"/>
<sequence>MEDACKPVLNTGLRGVTIASTKISDVNGAEGKLVYRGYRARDLAGKTSFEEVVYLLLFERLPDRKALADFRQQIAEQRAVPEEILTAMKAMPTDALPMDVLQATVPMMASFDPDIRQADIDSTTRMAVRLIARFATIVAAWDRIRNGKAPIAPAPGLSQAANFLYMLNGEVPDDELAGFFDTCLVLHAEHSFNASTFAAREVASTKAHIYAAVTAGVGSLSGPLHGGANTRVMQMLLEIGDVDKVDDYVTRILDTGGVIMGLGHAVYQVDDPRAKILAPMSLTLGKRAGDTRWYDLSKALETKGKAAFKKKKGKDIFVNVDFYSASLYYYMGIAVDLFSPIFAISRIAGWSAHVIEELYGGAAAKPTLYRPESDYVGDYCGPDECAFVPMDER</sequence>
<dbReference type="GO" id="GO:0006099">
    <property type="term" value="P:tricarboxylic acid cycle"/>
    <property type="evidence" value="ECO:0007669"/>
    <property type="project" value="UniProtKB-UniPathway"/>
</dbReference>
<reference evidence="8 9" key="1">
    <citation type="submission" date="2019-11" db="EMBL/GenBank/DDBJ databases">
        <title>Comparative genomics of hydrocarbon-degrading Desulfosarcina strains.</title>
        <authorList>
            <person name="Watanabe M."/>
            <person name="Kojima H."/>
            <person name="Fukui M."/>
        </authorList>
    </citation>
    <scope>NUCLEOTIDE SEQUENCE [LARGE SCALE GENOMIC DNA]</scope>
    <source>
        <strain evidence="8 9">PL12</strain>
    </source>
</reference>
<name>A0A5K7YRH5_9BACT</name>
<dbReference type="InterPro" id="IPR024176">
    <property type="entry name" value="Citrate_synthase_bac-typ"/>
</dbReference>
<protein>
    <recommendedName>
        <fullName evidence="6">Citrate synthase</fullName>
    </recommendedName>
</protein>
<dbReference type="InterPro" id="IPR011278">
    <property type="entry name" value="2-MeCitrate/Citrate_synth_II"/>
</dbReference>
<dbReference type="GO" id="GO:0036440">
    <property type="term" value="F:citrate synthase activity"/>
    <property type="evidence" value="ECO:0007669"/>
    <property type="project" value="UniProtKB-EC"/>
</dbReference>
<dbReference type="PIRSF" id="PIRSF001369">
    <property type="entry name" value="Citrate_synth"/>
    <property type="match status" value="1"/>
</dbReference>
<evidence type="ECO:0000256" key="2">
    <source>
        <dbReference type="ARBA" id="ARBA00010566"/>
    </source>
</evidence>
<keyword evidence="3" id="KW-0816">Tricarboxylic acid cycle</keyword>
<evidence type="ECO:0000256" key="4">
    <source>
        <dbReference type="ARBA" id="ARBA00022679"/>
    </source>
</evidence>
<evidence type="ECO:0000256" key="6">
    <source>
        <dbReference type="PIRNR" id="PIRNR001369"/>
    </source>
</evidence>
<dbReference type="Gene3D" id="1.10.580.10">
    <property type="entry name" value="Citrate Synthase, domain 1"/>
    <property type="match status" value="1"/>
</dbReference>
<dbReference type="PANTHER" id="PTHR11739:SF4">
    <property type="entry name" value="CITRATE SYNTHASE, PEROXISOMAL"/>
    <property type="match status" value="1"/>
</dbReference>
<accession>A0A5K7YRH5</accession>
<feature type="active site" evidence="7">
    <location>
        <position position="264"/>
    </location>
</feature>
<dbReference type="PANTHER" id="PTHR11739">
    <property type="entry name" value="CITRATE SYNTHASE"/>
    <property type="match status" value="1"/>
</dbReference>
<dbReference type="RefSeq" id="WP_155316994.1">
    <property type="nucleotide sequence ID" value="NZ_AP021874.1"/>
</dbReference>
<dbReference type="InterPro" id="IPR002020">
    <property type="entry name" value="Citrate_synthase"/>
</dbReference>
<dbReference type="Gene3D" id="1.10.230.10">
    <property type="entry name" value="Cytochrome P450-Terp, domain 2"/>
    <property type="match status" value="1"/>
</dbReference>
<dbReference type="InterPro" id="IPR016142">
    <property type="entry name" value="Citrate_synth-like_lrg_a-sub"/>
</dbReference>
<dbReference type="PRINTS" id="PR00143">
    <property type="entry name" value="CITRTSNTHASE"/>
</dbReference>
<comment type="catalytic activity">
    <reaction evidence="5">
        <text>oxaloacetate + acetyl-CoA + H2O = citrate + CoA + H(+)</text>
        <dbReference type="Rhea" id="RHEA:16845"/>
        <dbReference type="ChEBI" id="CHEBI:15377"/>
        <dbReference type="ChEBI" id="CHEBI:15378"/>
        <dbReference type="ChEBI" id="CHEBI:16452"/>
        <dbReference type="ChEBI" id="CHEBI:16947"/>
        <dbReference type="ChEBI" id="CHEBI:57287"/>
        <dbReference type="ChEBI" id="CHEBI:57288"/>
        <dbReference type="EC" id="2.3.3.16"/>
    </reaction>
</comment>
<evidence type="ECO:0000256" key="1">
    <source>
        <dbReference type="ARBA" id="ARBA00004751"/>
    </source>
</evidence>
<keyword evidence="4 6" id="KW-0808">Transferase</keyword>
<dbReference type="UniPathway" id="UPA00223">
    <property type="reaction ID" value="UER00717"/>
</dbReference>
<keyword evidence="9" id="KW-1185">Reference proteome</keyword>
<evidence type="ECO:0000256" key="5">
    <source>
        <dbReference type="ARBA" id="ARBA00049288"/>
    </source>
</evidence>
<organism evidence="8 9">
    <name type="scientific">Desulfosarcina alkanivorans</name>
    <dbReference type="NCBI Taxonomy" id="571177"/>
    <lineage>
        <taxon>Bacteria</taxon>
        <taxon>Pseudomonadati</taxon>
        <taxon>Thermodesulfobacteriota</taxon>
        <taxon>Desulfobacteria</taxon>
        <taxon>Desulfobacterales</taxon>
        <taxon>Desulfosarcinaceae</taxon>
        <taxon>Desulfosarcina</taxon>
    </lineage>
</organism>
<evidence type="ECO:0000256" key="3">
    <source>
        <dbReference type="ARBA" id="ARBA00022532"/>
    </source>
</evidence>
<evidence type="ECO:0000313" key="8">
    <source>
        <dbReference type="EMBL" id="BBO68894.1"/>
    </source>
</evidence>
<proteinExistence type="inferred from homology"/>
<dbReference type="GO" id="GO:0005975">
    <property type="term" value="P:carbohydrate metabolic process"/>
    <property type="evidence" value="ECO:0007669"/>
    <property type="project" value="TreeGrafter"/>
</dbReference>
<dbReference type="GO" id="GO:0005737">
    <property type="term" value="C:cytoplasm"/>
    <property type="evidence" value="ECO:0007669"/>
    <property type="project" value="InterPro"/>
</dbReference>
<evidence type="ECO:0000313" key="9">
    <source>
        <dbReference type="Proteomes" id="UP000427906"/>
    </source>
</evidence>
<dbReference type="SUPFAM" id="SSF48256">
    <property type="entry name" value="Citrate synthase"/>
    <property type="match status" value="1"/>
</dbReference>